<comment type="caution">
    <text evidence="3">The sequence shown here is derived from an EMBL/GenBank/DDBJ whole genome shotgun (WGS) entry which is preliminary data.</text>
</comment>
<accession>A0A644VYP4</accession>
<dbReference type="PANTHER" id="PTHR46663:SF4">
    <property type="entry name" value="DIGUANYLATE CYCLASE DGCT-RELATED"/>
    <property type="match status" value="1"/>
</dbReference>
<feature type="transmembrane region" description="Helical" evidence="1">
    <location>
        <begin position="144"/>
        <end position="163"/>
    </location>
</feature>
<keyword evidence="1" id="KW-1133">Transmembrane helix</keyword>
<dbReference type="CDD" id="cd01949">
    <property type="entry name" value="GGDEF"/>
    <property type="match status" value="1"/>
</dbReference>
<keyword evidence="1" id="KW-0472">Membrane</keyword>
<evidence type="ECO:0000259" key="2">
    <source>
        <dbReference type="PROSITE" id="PS50887"/>
    </source>
</evidence>
<dbReference type="Gene3D" id="3.30.70.270">
    <property type="match status" value="1"/>
</dbReference>
<feature type="domain" description="GGDEF" evidence="2">
    <location>
        <begin position="248"/>
        <end position="382"/>
    </location>
</feature>
<dbReference type="PROSITE" id="PS50887">
    <property type="entry name" value="GGDEF"/>
    <property type="match status" value="1"/>
</dbReference>
<dbReference type="Pfam" id="PF00990">
    <property type="entry name" value="GGDEF"/>
    <property type="match status" value="1"/>
</dbReference>
<dbReference type="EMBL" id="VSSQ01000517">
    <property type="protein sequence ID" value="MPL96604.1"/>
    <property type="molecule type" value="Genomic_DNA"/>
</dbReference>
<feature type="transmembrane region" description="Helical" evidence="1">
    <location>
        <begin position="109"/>
        <end position="132"/>
    </location>
</feature>
<feature type="transmembrane region" description="Helical" evidence="1">
    <location>
        <begin position="37"/>
        <end position="60"/>
    </location>
</feature>
<name>A0A644VYP4_9ZZZZ</name>
<gene>
    <name evidence="3" type="ORF">SDC9_42786</name>
</gene>
<dbReference type="SMART" id="SM00267">
    <property type="entry name" value="GGDEF"/>
    <property type="match status" value="1"/>
</dbReference>
<feature type="transmembrane region" description="Helical" evidence="1">
    <location>
        <begin position="6"/>
        <end position="25"/>
    </location>
</feature>
<dbReference type="NCBIfam" id="TIGR00254">
    <property type="entry name" value="GGDEF"/>
    <property type="match status" value="1"/>
</dbReference>
<dbReference type="SUPFAM" id="SSF55073">
    <property type="entry name" value="Nucleotide cyclase"/>
    <property type="match status" value="1"/>
</dbReference>
<dbReference type="InterPro" id="IPR052163">
    <property type="entry name" value="DGC-Regulatory_Protein"/>
</dbReference>
<dbReference type="InterPro" id="IPR029787">
    <property type="entry name" value="Nucleotide_cyclase"/>
</dbReference>
<evidence type="ECO:0000313" key="3">
    <source>
        <dbReference type="EMBL" id="MPL96604.1"/>
    </source>
</evidence>
<dbReference type="AlphaFoldDB" id="A0A644VYP4"/>
<dbReference type="InterPro" id="IPR043128">
    <property type="entry name" value="Rev_trsase/Diguanyl_cyclase"/>
</dbReference>
<sequence length="382" mass="42920">MDVFMQINVNLITGILLVIILSVACSHLQHRSMISRLYIFSCLTVLSMLLLESLTCILPGMPSMWVRPVLKVTYSLLFSAPPVVACCLFQLIIAFTSDKWTVDIKAGPIHFIPLGLNCILAILSPFLGLTFIIGENGACYRGPLFPLLMAVTYLYLLLGLFRIIRCKDRLLKKELRILIIICLMPILGSVIQISWGLLLTWGTAACSMILLYIYLQEKMIQTDNLTGAWTRGAFERYLSQLLHQDSGEPFGMIYLDVDDFKSINDKFGHHAGDEALKTLVDIIKRTIRKTDTIARLGGDEFVILIHVDRKDDLDIITQKIQSNIEAYDWKGITPNPISCSIGSGLFRKTSAGDVKSLINQVDCLMYNCKRSKQVFNKSSLTE</sequence>
<evidence type="ECO:0000256" key="1">
    <source>
        <dbReference type="SAM" id="Phobius"/>
    </source>
</evidence>
<protein>
    <recommendedName>
        <fullName evidence="2">GGDEF domain-containing protein</fullName>
    </recommendedName>
</protein>
<keyword evidence="1" id="KW-0812">Transmembrane</keyword>
<dbReference type="PANTHER" id="PTHR46663">
    <property type="entry name" value="DIGUANYLATE CYCLASE DGCT-RELATED"/>
    <property type="match status" value="1"/>
</dbReference>
<proteinExistence type="predicted"/>
<feature type="transmembrane region" description="Helical" evidence="1">
    <location>
        <begin position="175"/>
        <end position="192"/>
    </location>
</feature>
<feature type="transmembrane region" description="Helical" evidence="1">
    <location>
        <begin position="72"/>
        <end position="97"/>
    </location>
</feature>
<reference evidence="3" key="1">
    <citation type="submission" date="2019-08" db="EMBL/GenBank/DDBJ databases">
        <authorList>
            <person name="Kucharzyk K."/>
            <person name="Murdoch R.W."/>
            <person name="Higgins S."/>
            <person name="Loffler F."/>
        </authorList>
    </citation>
    <scope>NUCLEOTIDE SEQUENCE</scope>
</reference>
<dbReference type="InterPro" id="IPR000160">
    <property type="entry name" value="GGDEF_dom"/>
</dbReference>
<organism evidence="3">
    <name type="scientific">bioreactor metagenome</name>
    <dbReference type="NCBI Taxonomy" id="1076179"/>
    <lineage>
        <taxon>unclassified sequences</taxon>
        <taxon>metagenomes</taxon>
        <taxon>ecological metagenomes</taxon>
    </lineage>
</organism>